<proteinExistence type="predicted"/>
<keyword evidence="2" id="KW-1185">Reference proteome</keyword>
<dbReference type="PANTHER" id="PTHR37816:SF2">
    <property type="entry name" value="DNA TOPOLOGY MODULATION PROTEIN FLAR-RELATED PROTEIN"/>
    <property type="match status" value="1"/>
</dbReference>
<dbReference type="Pfam" id="PF13238">
    <property type="entry name" value="AAA_18"/>
    <property type="match status" value="1"/>
</dbReference>
<dbReference type="GO" id="GO:0016301">
    <property type="term" value="F:kinase activity"/>
    <property type="evidence" value="ECO:0007669"/>
    <property type="project" value="UniProtKB-KW"/>
</dbReference>
<organism evidence="1 2">
    <name type="scientific">Consotaella salsifontis</name>
    <dbReference type="NCBI Taxonomy" id="1365950"/>
    <lineage>
        <taxon>Bacteria</taxon>
        <taxon>Pseudomonadati</taxon>
        <taxon>Pseudomonadota</taxon>
        <taxon>Alphaproteobacteria</taxon>
        <taxon>Hyphomicrobiales</taxon>
        <taxon>Aurantimonadaceae</taxon>
        <taxon>Consotaella</taxon>
    </lineage>
</organism>
<dbReference type="AlphaFoldDB" id="A0A1T4RAT5"/>
<dbReference type="OrthoDB" id="5508973at2"/>
<evidence type="ECO:0000313" key="2">
    <source>
        <dbReference type="Proteomes" id="UP000190135"/>
    </source>
</evidence>
<gene>
    <name evidence="1" type="ORF">SAMN05428963_106170</name>
</gene>
<keyword evidence="1" id="KW-0808">Transferase</keyword>
<dbReference type="PANTHER" id="PTHR37816">
    <property type="entry name" value="YALI0E33011P"/>
    <property type="match status" value="1"/>
</dbReference>
<keyword evidence="1" id="KW-0418">Kinase</keyword>
<sequence length="188" mass="21051">MKDRAFHIHITGASGSGVSTLGHALAARLQLTHLDTDDFYWEATDPPYQLKRPIDKRLDRIRRAFEEAHQGWVLSGSLDSWGEPLVNLFDLVVFIETPAKVRLERLRSRELARHGAEALAPGGAMHATHTAFMAWAACYERGDRSGRSLTGHRAWLQVLPCPWLHVEGIRPVETLVEDIEAGLAELQT</sequence>
<dbReference type="InterPro" id="IPR027417">
    <property type="entry name" value="P-loop_NTPase"/>
</dbReference>
<dbReference type="Proteomes" id="UP000190135">
    <property type="component" value="Unassembled WGS sequence"/>
</dbReference>
<accession>A0A1T4RAT5</accession>
<dbReference type="EMBL" id="FUXL01000006">
    <property type="protein sequence ID" value="SKA13083.1"/>
    <property type="molecule type" value="Genomic_DNA"/>
</dbReference>
<dbReference type="Gene3D" id="3.40.50.300">
    <property type="entry name" value="P-loop containing nucleotide triphosphate hydrolases"/>
    <property type="match status" value="1"/>
</dbReference>
<dbReference type="SUPFAM" id="SSF52540">
    <property type="entry name" value="P-loop containing nucleoside triphosphate hydrolases"/>
    <property type="match status" value="1"/>
</dbReference>
<protein>
    <submittedName>
        <fullName evidence="1">Adenylate kinase</fullName>
    </submittedName>
</protein>
<dbReference type="InterPro" id="IPR052922">
    <property type="entry name" value="Cytidylate_Kinase-2"/>
</dbReference>
<dbReference type="NCBIfam" id="NF004861">
    <property type="entry name" value="PRK06217.1"/>
    <property type="match status" value="1"/>
</dbReference>
<reference evidence="1 2" key="1">
    <citation type="submission" date="2017-02" db="EMBL/GenBank/DDBJ databases">
        <authorList>
            <person name="Peterson S.W."/>
        </authorList>
    </citation>
    <scope>NUCLEOTIDE SEQUENCE [LARGE SCALE GENOMIC DNA]</scope>
    <source>
        <strain evidence="1 2">USBA 369</strain>
    </source>
</reference>
<dbReference type="STRING" id="1365950.SAMN05428963_106170"/>
<name>A0A1T4RAT5_9HYPH</name>
<evidence type="ECO:0000313" key="1">
    <source>
        <dbReference type="EMBL" id="SKA13083.1"/>
    </source>
</evidence>